<feature type="region of interest" description="Disordered" evidence="1">
    <location>
        <begin position="1"/>
        <end position="25"/>
    </location>
</feature>
<sequence>MPHPDQPLTNDDEEEDLLDDEEEDLLDDEEEDLLDWASIATLYAVGYIRILADAIERGDADLQVDPVAWENTLTAVEGVMVEHIRGRLHGPTAITAEDVQRMRRLRGLGSAALSGGERSPELCPLALQCMESLFGPDWKRAAREAVFYARALNQEFHPRSGT</sequence>
<dbReference type="Proteomes" id="UP000238348">
    <property type="component" value="Chromosome"/>
</dbReference>
<organism evidence="2 3">
    <name type="scientific">Sorangium cellulosum</name>
    <name type="common">Polyangium cellulosum</name>
    <dbReference type="NCBI Taxonomy" id="56"/>
    <lineage>
        <taxon>Bacteria</taxon>
        <taxon>Pseudomonadati</taxon>
        <taxon>Myxococcota</taxon>
        <taxon>Polyangia</taxon>
        <taxon>Polyangiales</taxon>
        <taxon>Polyangiaceae</taxon>
        <taxon>Sorangium</taxon>
    </lineage>
</organism>
<dbReference type="OrthoDB" id="5519072at2"/>
<evidence type="ECO:0000256" key="1">
    <source>
        <dbReference type="SAM" id="MobiDB-lite"/>
    </source>
</evidence>
<dbReference type="EMBL" id="CP012673">
    <property type="protein sequence ID" value="AUX45118.1"/>
    <property type="molecule type" value="Genomic_DNA"/>
</dbReference>
<dbReference type="RefSeq" id="WP_104983542.1">
    <property type="nucleotide sequence ID" value="NZ_CP012673.1"/>
</dbReference>
<feature type="compositionally biased region" description="Acidic residues" evidence="1">
    <location>
        <begin position="10"/>
        <end position="25"/>
    </location>
</feature>
<gene>
    <name evidence="2" type="ORF">SOCE26_065990</name>
</gene>
<protein>
    <submittedName>
        <fullName evidence="2">Uncharacterized protein</fullName>
    </submittedName>
</protein>
<evidence type="ECO:0000313" key="2">
    <source>
        <dbReference type="EMBL" id="AUX45118.1"/>
    </source>
</evidence>
<evidence type="ECO:0000313" key="3">
    <source>
        <dbReference type="Proteomes" id="UP000238348"/>
    </source>
</evidence>
<reference evidence="2 3" key="1">
    <citation type="submission" date="2015-09" db="EMBL/GenBank/DDBJ databases">
        <title>Sorangium comparison.</title>
        <authorList>
            <person name="Zaburannyi N."/>
            <person name="Bunk B."/>
            <person name="Overmann J."/>
            <person name="Mueller R."/>
        </authorList>
    </citation>
    <scope>NUCLEOTIDE SEQUENCE [LARGE SCALE GENOMIC DNA]</scope>
    <source>
        <strain evidence="2 3">So ce26</strain>
    </source>
</reference>
<name>A0A2L0F0M4_SORCE</name>
<accession>A0A2L0F0M4</accession>
<proteinExistence type="predicted"/>
<dbReference type="AlphaFoldDB" id="A0A2L0F0M4"/>